<dbReference type="AlphaFoldDB" id="A0A1I8A4C5"/>
<comment type="similarity">
    <text evidence="1">Belongs to the prefoldin subunit alpha family.</text>
</comment>
<dbReference type="PANTHER" id="PTHR12409:SF0">
    <property type="entry name" value="PREFOLDIN SUBUNIT 3"/>
    <property type="match status" value="1"/>
</dbReference>
<dbReference type="PANTHER" id="PTHR12409">
    <property type="entry name" value="PREFOLDIN SUBUNIT 3"/>
    <property type="match status" value="1"/>
</dbReference>
<dbReference type="CDD" id="cd23156">
    <property type="entry name" value="Prefoldin_3"/>
    <property type="match status" value="1"/>
</dbReference>
<proteinExistence type="inferred from homology"/>
<organism evidence="5 6">
    <name type="scientific">Steinernema glaseri</name>
    <dbReference type="NCBI Taxonomy" id="37863"/>
    <lineage>
        <taxon>Eukaryota</taxon>
        <taxon>Metazoa</taxon>
        <taxon>Ecdysozoa</taxon>
        <taxon>Nematoda</taxon>
        <taxon>Chromadorea</taxon>
        <taxon>Rhabditida</taxon>
        <taxon>Tylenchina</taxon>
        <taxon>Panagrolaimomorpha</taxon>
        <taxon>Strongyloidoidea</taxon>
        <taxon>Steinernematidae</taxon>
        <taxon>Steinernema</taxon>
    </lineage>
</organism>
<name>A0A1I8A4C5_9BILA</name>
<reference evidence="6" key="1">
    <citation type="submission" date="2016-11" db="UniProtKB">
        <authorList>
            <consortium name="WormBaseParasite"/>
        </authorList>
    </citation>
    <scope>IDENTIFICATION</scope>
</reference>
<keyword evidence="3" id="KW-0143">Chaperone</keyword>
<feature type="coiled-coil region" evidence="4">
    <location>
        <begin position="30"/>
        <end position="92"/>
    </location>
</feature>
<dbReference type="WBParaSite" id="L893_g32887.t1">
    <property type="protein sequence ID" value="L893_g32887.t1"/>
    <property type="gene ID" value="L893_g32887"/>
</dbReference>
<dbReference type="InterPro" id="IPR016655">
    <property type="entry name" value="PFD3"/>
</dbReference>
<dbReference type="Gene3D" id="1.10.287.370">
    <property type="match status" value="1"/>
</dbReference>
<protein>
    <submittedName>
        <fullName evidence="6">Prefoldin subunit 3</fullName>
    </submittedName>
</protein>
<dbReference type="GO" id="GO:0015631">
    <property type="term" value="F:tubulin binding"/>
    <property type="evidence" value="ECO:0007669"/>
    <property type="project" value="TreeGrafter"/>
</dbReference>
<accession>A0A1I8A4C5</accession>
<dbReference type="Proteomes" id="UP000095287">
    <property type="component" value="Unplaced"/>
</dbReference>
<evidence type="ECO:0000313" key="5">
    <source>
        <dbReference type="Proteomes" id="UP000095287"/>
    </source>
</evidence>
<keyword evidence="5" id="KW-1185">Reference proteome</keyword>
<dbReference type="GO" id="GO:0007021">
    <property type="term" value="P:tubulin complex assembly"/>
    <property type="evidence" value="ECO:0007669"/>
    <property type="project" value="TreeGrafter"/>
</dbReference>
<comment type="subunit">
    <text evidence="2">Heterohexamer of two PFD-alpha type and four PFD-beta type subunits.</text>
</comment>
<evidence type="ECO:0000256" key="2">
    <source>
        <dbReference type="ARBA" id="ARBA00011695"/>
    </source>
</evidence>
<dbReference type="GO" id="GO:0016272">
    <property type="term" value="C:prefoldin complex"/>
    <property type="evidence" value="ECO:0007669"/>
    <property type="project" value="InterPro"/>
</dbReference>
<dbReference type="GO" id="GO:0007017">
    <property type="term" value="P:microtubule-based process"/>
    <property type="evidence" value="ECO:0007669"/>
    <property type="project" value="TreeGrafter"/>
</dbReference>
<dbReference type="Pfam" id="PF02996">
    <property type="entry name" value="Prefoldin"/>
    <property type="match status" value="1"/>
</dbReference>
<evidence type="ECO:0000256" key="3">
    <source>
        <dbReference type="ARBA" id="ARBA00023186"/>
    </source>
</evidence>
<dbReference type="GO" id="GO:0006457">
    <property type="term" value="P:protein folding"/>
    <property type="evidence" value="ECO:0007669"/>
    <property type="project" value="InterPro"/>
</dbReference>
<evidence type="ECO:0000256" key="1">
    <source>
        <dbReference type="ARBA" id="ARBA00010048"/>
    </source>
</evidence>
<dbReference type="GO" id="GO:0005737">
    <property type="term" value="C:cytoplasm"/>
    <property type="evidence" value="ECO:0007669"/>
    <property type="project" value="TreeGrafter"/>
</dbReference>
<dbReference type="InterPro" id="IPR009053">
    <property type="entry name" value="Prefoldin"/>
</dbReference>
<dbReference type="SUPFAM" id="SSF46579">
    <property type="entry name" value="Prefoldin"/>
    <property type="match status" value="1"/>
</dbReference>
<keyword evidence="4" id="KW-0175">Coiled coil</keyword>
<evidence type="ECO:0000256" key="4">
    <source>
        <dbReference type="SAM" id="Coils"/>
    </source>
</evidence>
<evidence type="ECO:0000313" key="6">
    <source>
        <dbReference type="WBParaSite" id="L893_g32887.t1"/>
    </source>
</evidence>
<sequence length="189" mass="21755">MSELKTEKKKTAEQRVNDMNVPQIVALENVEEYVKECENYSKASAKVENDYRTTKMVQSNLMSVRERIIQNLPDLQNNLKMLEVLKERQDNDKPFSTSFLLSDQVYTDAHVEKVENVYLWLGAGVMAEFPIDKATAFIKGKISELNTKATDLAEELEIVKQRLTTCEVNMANIYNFGVRMRQQLPVQAK</sequence>
<dbReference type="InterPro" id="IPR004127">
    <property type="entry name" value="Prefoldin_subunit_alpha"/>
</dbReference>